<dbReference type="GO" id="GO:0031267">
    <property type="term" value="F:small GTPase binding"/>
    <property type="evidence" value="ECO:0007669"/>
    <property type="project" value="InterPro"/>
</dbReference>
<feature type="domain" description="RabBD" evidence="3">
    <location>
        <begin position="8"/>
        <end position="61"/>
    </location>
</feature>
<proteinExistence type="predicted"/>
<dbReference type="Pfam" id="PF02318">
    <property type="entry name" value="FYVE_2"/>
    <property type="match status" value="1"/>
</dbReference>
<keyword evidence="2" id="KW-0963">Cytoplasm</keyword>
<evidence type="ECO:0000313" key="4">
    <source>
        <dbReference type="Ensembl" id="ENSECRP00000017670.1"/>
    </source>
</evidence>
<dbReference type="PANTHER" id="PTHR14555">
    <property type="entry name" value="MYELIN-ASSOCIATED OLIGODENDROCYTIC BASIC PROTEIN MOBP -RELATED"/>
    <property type="match status" value="1"/>
</dbReference>
<dbReference type="InterPro" id="IPR013083">
    <property type="entry name" value="Znf_RING/FYVE/PHD"/>
</dbReference>
<dbReference type="Gene3D" id="3.30.40.10">
    <property type="entry name" value="Zinc/RING finger domain, C3HC4 (zinc finger)"/>
    <property type="match status" value="1"/>
</dbReference>
<evidence type="ECO:0000313" key="5">
    <source>
        <dbReference type="Proteomes" id="UP000694620"/>
    </source>
</evidence>
<accession>A0A8C4XAZ5</accession>
<evidence type="ECO:0000259" key="3">
    <source>
        <dbReference type="PROSITE" id="PS50916"/>
    </source>
</evidence>
<organism evidence="4 5">
    <name type="scientific">Erpetoichthys calabaricus</name>
    <name type="common">Rope fish</name>
    <name type="synonym">Calamoichthys calabaricus</name>
    <dbReference type="NCBI Taxonomy" id="27687"/>
    <lineage>
        <taxon>Eukaryota</taxon>
        <taxon>Metazoa</taxon>
        <taxon>Chordata</taxon>
        <taxon>Craniata</taxon>
        <taxon>Vertebrata</taxon>
        <taxon>Euteleostomi</taxon>
        <taxon>Actinopterygii</taxon>
        <taxon>Polypteriformes</taxon>
        <taxon>Polypteridae</taxon>
        <taxon>Erpetoichthys</taxon>
    </lineage>
</organism>
<dbReference type="Proteomes" id="UP000694620">
    <property type="component" value="Chromosome 15"/>
</dbReference>
<dbReference type="GO" id="GO:0003779">
    <property type="term" value="F:actin binding"/>
    <property type="evidence" value="ECO:0007669"/>
    <property type="project" value="TreeGrafter"/>
</dbReference>
<dbReference type="InterPro" id="IPR051745">
    <property type="entry name" value="Intracell_Transport_Effector"/>
</dbReference>
<dbReference type="GeneTree" id="ENSGT00940000167198"/>
<dbReference type="PROSITE" id="PS50916">
    <property type="entry name" value="RABBD"/>
    <property type="match status" value="1"/>
</dbReference>
<comment type="subcellular location">
    <subcellularLocation>
        <location evidence="1">Cytoplasm</location>
        <location evidence="1">Perinuclear region</location>
    </subcellularLocation>
</comment>
<dbReference type="InterPro" id="IPR010911">
    <property type="entry name" value="Rab_BD"/>
</dbReference>
<dbReference type="SUPFAM" id="SSF57903">
    <property type="entry name" value="FYVE/PHD zinc finger"/>
    <property type="match status" value="1"/>
</dbReference>
<dbReference type="AlphaFoldDB" id="A0A8C4XAZ5"/>
<keyword evidence="5" id="KW-1185">Reference proteome</keyword>
<reference evidence="4" key="3">
    <citation type="submission" date="2025-09" db="UniProtKB">
        <authorList>
            <consortium name="Ensembl"/>
        </authorList>
    </citation>
    <scope>IDENTIFICATION</scope>
</reference>
<reference evidence="4" key="1">
    <citation type="submission" date="2021-06" db="EMBL/GenBank/DDBJ databases">
        <authorList>
            <consortium name="Wellcome Sanger Institute Data Sharing"/>
        </authorList>
    </citation>
    <scope>NUCLEOTIDE SEQUENCE [LARGE SCALE GENOMIC DNA]</scope>
</reference>
<dbReference type="Ensembl" id="ENSECRT00000018019.1">
    <property type="protein sequence ID" value="ENSECRP00000017670.1"/>
    <property type="gene ID" value="ENSECRG00000011803.1"/>
</dbReference>
<evidence type="ECO:0000256" key="2">
    <source>
        <dbReference type="ARBA" id="ARBA00022490"/>
    </source>
</evidence>
<reference evidence="4" key="2">
    <citation type="submission" date="2025-08" db="UniProtKB">
        <authorList>
            <consortium name="Ensembl"/>
        </authorList>
    </citation>
    <scope>IDENTIFICATION</scope>
</reference>
<dbReference type="GO" id="GO:0030864">
    <property type="term" value="C:cortical actin cytoskeleton"/>
    <property type="evidence" value="ECO:0007669"/>
    <property type="project" value="TreeGrafter"/>
</dbReference>
<name>A0A8C4XAZ5_ERPCA</name>
<protein>
    <recommendedName>
        <fullName evidence="3">RabBD domain-containing protein</fullName>
    </recommendedName>
</protein>
<dbReference type="InterPro" id="IPR041282">
    <property type="entry name" value="FYVE_2"/>
</dbReference>
<dbReference type="GO" id="GO:0017022">
    <property type="term" value="F:myosin binding"/>
    <property type="evidence" value="ECO:0007669"/>
    <property type="project" value="TreeGrafter"/>
</dbReference>
<dbReference type="GO" id="GO:0048471">
    <property type="term" value="C:perinuclear region of cytoplasm"/>
    <property type="evidence" value="ECO:0007669"/>
    <property type="project" value="UniProtKB-SubCell"/>
</dbReference>
<dbReference type="InterPro" id="IPR011011">
    <property type="entry name" value="Znf_FYVE_PHD"/>
</dbReference>
<evidence type="ECO:0000256" key="1">
    <source>
        <dbReference type="ARBA" id="ARBA00004556"/>
    </source>
</evidence>
<sequence>MKHMMADKLDLTFLKELEREKVLDVLYRDKVLRTVEEERIRKLRSELQEIRRKGAKSFTRQYSGRTCARCQRPLGKLLNSGAVLQRVQPSHLYQVPYCPVSKDVEMHSVLRAWSGKSQIWRLVLGGKI</sequence>
<dbReference type="PANTHER" id="PTHR14555:SF6">
    <property type="entry name" value="RAB EFFECTOR MYRIP"/>
    <property type="match status" value="1"/>
</dbReference>
<dbReference type="GO" id="GO:0006886">
    <property type="term" value="P:intracellular protein transport"/>
    <property type="evidence" value="ECO:0007669"/>
    <property type="project" value="InterPro"/>
</dbReference>